<protein>
    <submittedName>
        <fullName evidence="1">Uncharacterized protein</fullName>
    </submittedName>
</protein>
<gene>
    <name evidence="1" type="ordered locus">P9303_05291</name>
</gene>
<proteinExistence type="predicted"/>
<evidence type="ECO:0000313" key="1">
    <source>
        <dbReference type="EMBL" id="ABM77281.1"/>
    </source>
</evidence>
<name>A2C721_PROM3</name>
<dbReference type="HOGENOM" id="CLU_3064999_0_0_3"/>
<organism evidence="1 2">
    <name type="scientific">Prochlorococcus marinus (strain MIT 9303)</name>
    <dbReference type="NCBI Taxonomy" id="59922"/>
    <lineage>
        <taxon>Bacteria</taxon>
        <taxon>Bacillati</taxon>
        <taxon>Cyanobacteriota</taxon>
        <taxon>Cyanophyceae</taxon>
        <taxon>Synechococcales</taxon>
        <taxon>Prochlorococcaceae</taxon>
        <taxon>Prochlorococcus</taxon>
    </lineage>
</organism>
<dbReference type="AlphaFoldDB" id="A2C721"/>
<dbReference type="EMBL" id="CP000554">
    <property type="protein sequence ID" value="ABM77281.1"/>
    <property type="molecule type" value="Genomic_DNA"/>
</dbReference>
<dbReference type="STRING" id="59922.P9303_05291"/>
<evidence type="ECO:0000313" key="2">
    <source>
        <dbReference type="Proteomes" id="UP000002274"/>
    </source>
</evidence>
<dbReference type="Proteomes" id="UP000002274">
    <property type="component" value="Chromosome"/>
</dbReference>
<accession>A2C721</accession>
<sequence>MAWFGWAWNDVYLSPSLNPSGSKYSQKYRSSFIHSCKISWRVEVLLRHALPCD</sequence>
<reference evidence="1 2" key="1">
    <citation type="journal article" date="2007" name="PLoS Genet.">
        <title>Patterns and implications of gene gain and loss in the evolution of Prochlorococcus.</title>
        <authorList>
            <person name="Kettler G.C."/>
            <person name="Martiny A.C."/>
            <person name="Huang K."/>
            <person name="Zucker J."/>
            <person name="Coleman M.L."/>
            <person name="Rodrigue S."/>
            <person name="Chen F."/>
            <person name="Lapidus A."/>
            <person name="Ferriera S."/>
            <person name="Johnson J."/>
            <person name="Steglich C."/>
            <person name="Church G.M."/>
            <person name="Richardson P."/>
            <person name="Chisholm S.W."/>
        </authorList>
    </citation>
    <scope>NUCLEOTIDE SEQUENCE [LARGE SCALE GENOMIC DNA]</scope>
    <source>
        <strain evidence="1 2">MIT 9303</strain>
    </source>
</reference>
<dbReference type="KEGG" id="pmf:P9303_05291"/>